<feature type="domain" description="NADP-dependent oxidoreductase" evidence="1">
    <location>
        <begin position="10"/>
        <end position="266"/>
    </location>
</feature>
<proteinExistence type="predicted"/>
<dbReference type="GO" id="GO:0005829">
    <property type="term" value="C:cytosol"/>
    <property type="evidence" value="ECO:0007669"/>
    <property type="project" value="TreeGrafter"/>
</dbReference>
<protein>
    <submittedName>
        <fullName evidence="2">Unannotated protein</fullName>
    </submittedName>
</protein>
<dbReference type="Gene3D" id="3.20.20.100">
    <property type="entry name" value="NADP-dependent oxidoreductase domain"/>
    <property type="match status" value="1"/>
</dbReference>
<dbReference type="InterPro" id="IPR050523">
    <property type="entry name" value="AKR_Detox_Biosynth"/>
</dbReference>
<sequence>MTDPDVGFNAELVERAVERGMNLIDQADVYGFDWGGAGFGTCEEMLGRVFASRPGLRERVVLASKGGIRPGVPYDSSAAYLTAACEASLSRMGADVIDLYQIHRPDSFTHPSEVAEAMVSLRDRGLVREFGVSNHTVSQTRALQSHLPFPLATTQPQFSAAHLDPMSDGTLDLCTESGMVPLAWSPLAGGRVMRAEGVRPELVDVLDELAEREGVGRDAVSVAFVLRHPSVPVAIVGTQNIAHLESVASAVDVSLSRADLYRIVEASTGERLP</sequence>
<dbReference type="PANTHER" id="PTHR43364:SF1">
    <property type="entry name" value="OXIDOREDUCTASE YDHF"/>
    <property type="match status" value="1"/>
</dbReference>
<dbReference type="Pfam" id="PF00248">
    <property type="entry name" value="Aldo_ket_red"/>
    <property type="match status" value="1"/>
</dbReference>
<dbReference type="InterPro" id="IPR036812">
    <property type="entry name" value="NAD(P)_OxRdtase_dom_sf"/>
</dbReference>
<dbReference type="EMBL" id="CAEZTS010000084">
    <property type="protein sequence ID" value="CAB4580999.1"/>
    <property type="molecule type" value="Genomic_DNA"/>
</dbReference>
<dbReference type="AlphaFoldDB" id="A0A6J6F0A8"/>
<name>A0A6J6F0A8_9ZZZZ</name>
<reference evidence="2" key="1">
    <citation type="submission" date="2020-05" db="EMBL/GenBank/DDBJ databases">
        <authorList>
            <person name="Chiriac C."/>
            <person name="Salcher M."/>
            <person name="Ghai R."/>
            <person name="Kavagutti S V."/>
        </authorList>
    </citation>
    <scope>NUCLEOTIDE SEQUENCE</scope>
</reference>
<dbReference type="PRINTS" id="PR00069">
    <property type="entry name" value="ALDKETRDTASE"/>
</dbReference>
<organism evidence="2">
    <name type="scientific">freshwater metagenome</name>
    <dbReference type="NCBI Taxonomy" id="449393"/>
    <lineage>
        <taxon>unclassified sequences</taxon>
        <taxon>metagenomes</taxon>
        <taxon>ecological metagenomes</taxon>
    </lineage>
</organism>
<dbReference type="InterPro" id="IPR023210">
    <property type="entry name" value="NADP_OxRdtase_dom"/>
</dbReference>
<dbReference type="GO" id="GO:0016491">
    <property type="term" value="F:oxidoreductase activity"/>
    <property type="evidence" value="ECO:0007669"/>
    <property type="project" value="InterPro"/>
</dbReference>
<gene>
    <name evidence="2" type="ORF">UFOPK1722_01036</name>
</gene>
<evidence type="ECO:0000313" key="2">
    <source>
        <dbReference type="EMBL" id="CAB4580999.1"/>
    </source>
</evidence>
<accession>A0A6J6F0A8</accession>
<dbReference type="PANTHER" id="PTHR43364">
    <property type="entry name" value="NADH-SPECIFIC METHYLGLYOXAL REDUCTASE-RELATED"/>
    <property type="match status" value="1"/>
</dbReference>
<dbReference type="SUPFAM" id="SSF51430">
    <property type="entry name" value="NAD(P)-linked oxidoreductase"/>
    <property type="match status" value="1"/>
</dbReference>
<evidence type="ECO:0000259" key="1">
    <source>
        <dbReference type="Pfam" id="PF00248"/>
    </source>
</evidence>
<dbReference type="InterPro" id="IPR020471">
    <property type="entry name" value="AKR"/>
</dbReference>